<evidence type="ECO:0000256" key="2">
    <source>
        <dbReference type="ARBA" id="ARBA00022475"/>
    </source>
</evidence>
<dbReference type="Proteomes" id="UP000321234">
    <property type="component" value="Unassembled WGS sequence"/>
</dbReference>
<keyword evidence="4 7" id="KW-1133">Transmembrane helix</keyword>
<sequence>MAPVAGGAKLTDRIDAFQRRHPASAFPLAVVYKFADDRGPHLAALMAYYGFVSVFPLLLLLVSVLGFVLAPFSGADPELSGRAVTTTIDALAGVPVLGSALQGSITGLRGSGVALTIGALGTLYGGMGVMQATQAALNRIYAVPRYKQPNPVLSRLRSIVLMLALGVLALLATAISVVLPEVADAVPVGGGLLLAAGTLVPFAINTCIFVVVFRVLTAVRLGWRNVAIGALVAAGLWEGLQTAFARLAGAYLQHAGDVYGVFGVVLGLLAWLYLQSMALVLAAEINVVRQRRLYPRALLTPFTDDVDLTPQDVRAYTGYARSETYKGFETVTASFDKDAAAGGDEPTTHPAEDDDGERAGAGSRAAG</sequence>
<accession>A0A5C8ZHX3</accession>
<evidence type="ECO:0000256" key="1">
    <source>
        <dbReference type="ARBA" id="ARBA00004651"/>
    </source>
</evidence>
<evidence type="ECO:0000256" key="6">
    <source>
        <dbReference type="SAM" id="MobiDB-lite"/>
    </source>
</evidence>
<keyword evidence="2" id="KW-1003">Cell membrane</keyword>
<evidence type="ECO:0000256" key="7">
    <source>
        <dbReference type="SAM" id="Phobius"/>
    </source>
</evidence>
<dbReference type="NCBIfam" id="TIGR00765">
    <property type="entry name" value="yihY_not_rbn"/>
    <property type="match status" value="1"/>
</dbReference>
<gene>
    <name evidence="8" type="ORF">FMM08_08540</name>
</gene>
<dbReference type="InterPro" id="IPR017039">
    <property type="entry name" value="Virul_fac_BrkB"/>
</dbReference>
<name>A0A5C8ZHX3_9ACTN</name>
<keyword evidence="5 7" id="KW-0472">Membrane</keyword>
<evidence type="ECO:0000313" key="8">
    <source>
        <dbReference type="EMBL" id="TXR56771.1"/>
    </source>
</evidence>
<organism evidence="8 9">
    <name type="scientific">Quadrisphaera setariae</name>
    <dbReference type="NCBI Taxonomy" id="2593304"/>
    <lineage>
        <taxon>Bacteria</taxon>
        <taxon>Bacillati</taxon>
        <taxon>Actinomycetota</taxon>
        <taxon>Actinomycetes</taxon>
        <taxon>Kineosporiales</taxon>
        <taxon>Kineosporiaceae</taxon>
        <taxon>Quadrisphaera</taxon>
    </lineage>
</organism>
<feature type="transmembrane region" description="Helical" evidence="7">
    <location>
        <begin position="191"/>
        <end position="216"/>
    </location>
</feature>
<reference evidence="8 9" key="1">
    <citation type="submission" date="2019-07" db="EMBL/GenBank/DDBJ databases">
        <title>Quadrisphaera sp. strain DD2A genome sequencing and assembly.</title>
        <authorList>
            <person name="Kim I."/>
        </authorList>
    </citation>
    <scope>NUCLEOTIDE SEQUENCE [LARGE SCALE GENOMIC DNA]</scope>
    <source>
        <strain evidence="8 9">DD2A</strain>
    </source>
</reference>
<keyword evidence="9" id="KW-1185">Reference proteome</keyword>
<feature type="transmembrane region" description="Helical" evidence="7">
    <location>
        <begin position="258"/>
        <end position="283"/>
    </location>
</feature>
<keyword evidence="3 7" id="KW-0812">Transmembrane</keyword>
<dbReference type="OrthoDB" id="3349406at2"/>
<feature type="transmembrane region" description="Helical" evidence="7">
    <location>
        <begin position="158"/>
        <end position="179"/>
    </location>
</feature>
<feature type="transmembrane region" description="Helical" evidence="7">
    <location>
        <begin position="113"/>
        <end position="137"/>
    </location>
</feature>
<dbReference type="Pfam" id="PF03631">
    <property type="entry name" value="Virul_fac_BrkB"/>
    <property type="match status" value="1"/>
</dbReference>
<dbReference type="PANTHER" id="PTHR30213">
    <property type="entry name" value="INNER MEMBRANE PROTEIN YHJD"/>
    <property type="match status" value="1"/>
</dbReference>
<dbReference type="PANTHER" id="PTHR30213:SF1">
    <property type="entry name" value="INNER MEMBRANE PROTEIN YHJD"/>
    <property type="match status" value="1"/>
</dbReference>
<evidence type="ECO:0000256" key="4">
    <source>
        <dbReference type="ARBA" id="ARBA00022989"/>
    </source>
</evidence>
<comment type="subcellular location">
    <subcellularLocation>
        <location evidence="1">Cell membrane</location>
        <topology evidence="1">Multi-pass membrane protein</topology>
    </subcellularLocation>
</comment>
<evidence type="ECO:0000313" key="9">
    <source>
        <dbReference type="Proteomes" id="UP000321234"/>
    </source>
</evidence>
<dbReference type="EMBL" id="VKAC01000004">
    <property type="protein sequence ID" value="TXR56771.1"/>
    <property type="molecule type" value="Genomic_DNA"/>
</dbReference>
<proteinExistence type="predicted"/>
<feature type="transmembrane region" description="Helical" evidence="7">
    <location>
        <begin position="228"/>
        <end position="252"/>
    </location>
</feature>
<evidence type="ECO:0000256" key="5">
    <source>
        <dbReference type="ARBA" id="ARBA00023136"/>
    </source>
</evidence>
<feature type="transmembrane region" description="Helical" evidence="7">
    <location>
        <begin position="46"/>
        <end position="70"/>
    </location>
</feature>
<feature type="region of interest" description="Disordered" evidence="6">
    <location>
        <begin position="338"/>
        <end position="367"/>
    </location>
</feature>
<evidence type="ECO:0000256" key="3">
    <source>
        <dbReference type="ARBA" id="ARBA00022692"/>
    </source>
</evidence>
<dbReference type="AlphaFoldDB" id="A0A5C8ZHX3"/>
<protein>
    <submittedName>
        <fullName evidence="8">YihY/virulence factor BrkB family protein</fullName>
    </submittedName>
</protein>
<comment type="caution">
    <text evidence="8">The sequence shown here is derived from an EMBL/GenBank/DDBJ whole genome shotgun (WGS) entry which is preliminary data.</text>
</comment>
<dbReference type="GO" id="GO:0005886">
    <property type="term" value="C:plasma membrane"/>
    <property type="evidence" value="ECO:0007669"/>
    <property type="project" value="UniProtKB-SubCell"/>
</dbReference>